<dbReference type="InterPro" id="IPR005358">
    <property type="entry name" value="Puta_zinc/iron-chelating_dom"/>
</dbReference>
<gene>
    <name evidence="1" type="ORF">MEBOL_001888</name>
</gene>
<sequence>MSLETLCRACGLCCDGTLFARVPLSPTEVVPEDTLAVVTNDKGGRHVPQRCAALSGTVCQVYSQRPLACRRYECLLFGALRSGEVSLDEALAVVTKARTLLQEGAPAAVRDGYLSFHFGRRP</sequence>
<proteinExistence type="predicted"/>
<dbReference type="KEGG" id="mbd:MEBOL_001888"/>
<dbReference type="OrthoDB" id="7391735at2"/>
<keyword evidence="2" id="KW-1185">Reference proteome</keyword>
<dbReference type="RefSeq" id="WP_157774839.1">
    <property type="nucleotide sequence ID" value="NZ_CP022163.1"/>
</dbReference>
<accession>A0A250IBB4</accession>
<evidence type="ECO:0000313" key="1">
    <source>
        <dbReference type="EMBL" id="ATB28441.1"/>
    </source>
</evidence>
<evidence type="ECO:0008006" key="3">
    <source>
        <dbReference type="Google" id="ProtNLM"/>
    </source>
</evidence>
<evidence type="ECO:0000313" key="2">
    <source>
        <dbReference type="Proteomes" id="UP000217289"/>
    </source>
</evidence>
<dbReference type="EMBL" id="CP022163">
    <property type="protein sequence ID" value="ATB28441.1"/>
    <property type="molecule type" value="Genomic_DNA"/>
</dbReference>
<protein>
    <recommendedName>
        <fullName evidence="3">Fe-S oxidoreductase</fullName>
    </recommendedName>
</protein>
<name>A0A250IBB4_9BACT</name>
<dbReference type="Pfam" id="PF03692">
    <property type="entry name" value="CxxCxxCC"/>
    <property type="match status" value="1"/>
</dbReference>
<organism evidence="1 2">
    <name type="scientific">Melittangium boletus DSM 14713</name>
    <dbReference type="NCBI Taxonomy" id="1294270"/>
    <lineage>
        <taxon>Bacteria</taxon>
        <taxon>Pseudomonadati</taxon>
        <taxon>Myxococcota</taxon>
        <taxon>Myxococcia</taxon>
        <taxon>Myxococcales</taxon>
        <taxon>Cystobacterineae</taxon>
        <taxon>Archangiaceae</taxon>
        <taxon>Melittangium</taxon>
    </lineage>
</organism>
<reference evidence="1 2" key="1">
    <citation type="submission" date="2017-06" db="EMBL/GenBank/DDBJ databases">
        <authorList>
            <person name="Kim H.J."/>
            <person name="Triplett B.A."/>
        </authorList>
    </citation>
    <scope>NUCLEOTIDE SEQUENCE [LARGE SCALE GENOMIC DNA]</scope>
    <source>
        <strain evidence="1 2">DSM 14713</strain>
    </source>
</reference>
<dbReference type="AlphaFoldDB" id="A0A250IBB4"/>
<dbReference type="Proteomes" id="UP000217289">
    <property type="component" value="Chromosome"/>
</dbReference>